<protein>
    <submittedName>
        <fullName evidence="1">Uncharacterized protein</fullName>
    </submittedName>
</protein>
<dbReference type="EMBL" id="FNAV01000005">
    <property type="protein sequence ID" value="SDE58955.1"/>
    <property type="molecule type" value="Genomic_DNA"/>
</dbReference>
<dbReference type="AlphaFoldDB" id="A0A1G7E6E9"/>
<keyword evidence="2" id="KW-1185">Reference proteome</keyword>
<dbReference type="Gene3D" id="2.40.30.10">
    <property type="entry name" value="Translation factors"/>
    <property type="match status" value="1"/>
</dbReference>
<organism evidence="1 2">
    <name type="scientific">Salipiger thiooxidans</name>
    <dbReference type="NCBI Taxonomy" id="282683"/>
    <lineage>
        <taxon>Bacteria</taxon>
        <taxon>Pseudomonadati</taxon>
        <taxon>Pseudomonadota</taxon>
        <taxon>Alphaproteobacteria</taxon>
        <taxon>Rhodobacterales</taxon>
        <taxon>Roseobacteraceae</taxon>
        <taxon>Salipiger</taxon>
    </lineage>
</organism>
<reference evidence="2" key="1">
    <citation type="submission" date="2016-10" db="EMBL/GenBank/DDBJ databases">
        <authorList>
            <person name="Varghese N."/>
            <person name="Submissions S."/>
        </authorList>
    </citation>
    <scope>NUCLEOTIDE SEQUENCE [LARGE SCALE GENOMIC DNA]</scope>
    <source>
        <strain evidence="2">DSM 10146</strain>
    </source>
</reference>
<gene>
    <name evidence="1" type="ORF">SAMN04488105_105144</name>
</gene>
<evidence type="ECO:0000313" key="1">
    <source>
        <dbReference type="EMBL" id="SDE58955.1"/>
    </source>
</evidence>
<proteinExistence type="predicted"/>
<name>A0A1G7E6E9_9RHOB</name>
<sequence length="53" mass="5934">MTDTPSATPTPRVTRLRHELKRRSLTITRTERLTPRMIRLTLAGADLAGFVSA</sequence>
<dbReference type="RefSeq" id="WP_242661667.1">
    <property type="nucleotide sequence ID" value="NZ_FNAV01000005.1"/>
</dbReference>
<accession>A0A1G7E6E9</accession>
<dbReference type="Proteomes" id="UP000198994">
    <property type="component" value="Unassembled WGS sequence"/>
</dbReference>
<evidence type="ECO:0000313" key="2">
    <source>
        <dbReference type="Proteomes" id="UP000198994"/>
    </source>
</evidence>
<dbReference type="STRING" id="282683.SAMN04488105_105144"/>